<proteinExistence type="predicted"/>
<feature type="domain" description="NrtR DNA-binding winged helix" evidence="2">
    <location>
        <begin position="157"/>
        <end position="217"/>
    </location>
</feature>
<accession>A0ABU9KYL1</accession>
<dbReference type="InterPro" id="IPR036390">
    <property type="entry name" value="WH_DNA-bd_sf"/>
</dbReference>
<evidence type="ECO:0000259" key="2">
    <source>
        <dbReference type="Pfam" id="PF21906"/>
    </source>
</evidence>
<reference evidence="3 4" key="1">
    <citation type="submission" date="2024-04" db="EMBL/GenBank/DDBJ databases">
        <title>whole genome sequencing of Lutimonas vermicola strain IMCC1616.</title>
        <authorList>
            <person name="Bae S.S."/>
        </authorList>
    </citation>
    <scope>NUCLEOTIDE SEQUENCE [LARGE SCALE GENOMIC DNA]</scope>
    <source>
        <strain evidence="3 4">IMCC1616</strain>
    </source>
</reference>
<dbReference type="RefSeq" id="WP_342159094.1">
    <property type="nucleotide sequence ID" value="NZ_JBCDNA010000001.1"/>
</dbReference>
<dbReference type="PANTHER" id="PTHR43736">
    <property type="entry name" value="ADP-RIBOSE PYROPHOSPHATASE"/>
    <property type="match status" value="1"/>
</dbReference>
<evidence type="ECO:0000259" key="1">
    <source>
        <dbReference type="Pfam" id="PF00293"/>
    </source>
</evidence>
<organism evidence="3 4">
    <name type="scientific">Lutimonas vermicola</name>
    <dbReference type="NCBI Taxonomy" id="414288"/>
    <lineage>
        <taxon>Bacteria</taxon>
        <taxon>Pseudomonadati</taxon>
        <taxon>Bacteroidota</taxon>
        <taxon>Flavobacteriia</taxon>
        <taxon>Flavobacteriales</taxon>
        <taxon>Flavobacteriaceae</taxon>
        <taxon>Lutimonas</taxon>
    </lineage>
</organism>
<feature type="domain" description="Nudix hydrolase" evidence="1">
    <location>
        <begin position="18"/>
        <end position="132"/>
    </location>
</feature>
<dbReference type="Gene3D" id="3.90.79.10">
    <property type="entry name" value="Nucleoside Triphosphate Pyrophosphohydrolase"/>
    <property type="match status" value="1"/>
</dbReference>
<gene>
    <name evidence="3" type="ORF">AABB81_05210</name>
</gene>
<dbReference type="Gene3D" id="1.10.10.10">
    <property type="entry name" value="Winged helix-like DNA-binding domain superfamily/Winged helix DNA-binding domain"/>
    <property type="match status" value="1"/>
</dbReference>
<comment type="caution">
    <text evidence="3">The sequence shown here is derived from an EMBL/GenBank/DDBJ whole genome shotgun (WGS) entry which is preliminary data.</text>
</comment>
<evidence type="ECO:0000313" key="4">
    <source>
        <dbReference type="Proteomes" id="UP001474120"/>
    </source>
</evidence>
<dbReference type="EMBL" id="JBCDNA010000001">
    <property type="protein sequence ID" value="MEL4455283.1"/>
    <property type="molecule type" value="Genomic_DNA"/>
</dbReference>
<dbReference type="InterPro" id="IPR054105">
    <property type="entry name" value="WHD_NrtR"/>
</dbReference>
<dbReference type="InterPro" id="IPR015797">
    <property type="entry name" value="NUDIX_hydrolase-like_dom_sf"/>
</dbReference>
<dbReference type="CDD" id="cd18873">
    <property type="entry name" value="NUDIX_NadM_like"/>
    <property type="match status" value="1"/>
</dbReference>
<dbReference type="Proteomes" id="UP001474120">
    <property type="component" value="Unassembled WGS sequence"/>
</dbReference>
<dbReference type="InterPro" id="IPR036388">
    <property type="entry name" value="WH-like_DNA-bd_sf"/>
</dbReference>
<dbReference type="SUPFAM" id="SSF46785">
    <property type="entry name" value="Winged helix' DNA-binding domain"/>
    <property type="match status" value="1"/>
</dbReference>
<sequence length="234" mass="27058">MKLIDPALTYNSSQKILVAVDCTIFGFDSKNLKLLLFRRKVEPLKGRWSLIGAFLQNDLSIIDGAKSILFESTGLKDIYLEQLKTYGAVDRDPVERVISVGYYSLIRIDDIDILSVEDYDAKWFNIDDIPELILDHGTMVSDAIAALRIRARHEPIGFNLLPDYFTLPQLQALYESIFQSKRDSRNFRKKVLSLNMLEKTDKKDKSQSKKGAFLYKFKKNAKLVKDRRDFLFDF</sequence>
<name>A0ABU9KYL1_9FLAO</name>
<dbReference type="InterPro" id="IPR000086">
    <property type="entry name" value="NUDIX_hydrolase_dom"/>
</dbReference>
<evidence type="ECO:0000313" key="3">
    <source>
        <dbReference type="EMBL" id="MEL4455283.1"/>
    </source>
</evidence>
<dbReference type="PANTHER" id="PTHR43736:SF4">
    <property type="entry name" value="SLR1690 PROTEIN"/>
    <property type="match status" value="1"/>
</dbReference>
<dbReference type="Pfam" id="PF00293">
    <property type="entry name" value="NUDIX"/>
    <property type="match status" value="1"/>
</dbReference>
<dbReference type="SUPFAM" id="SSF55811">
    <property type="entry name" value="Nudix"/>
    <property type="match status" value="1"/>
</dbReference>
<keyword evidence="4" id="KW-1185">Reference proteome</keyword>
<protein>
    <submittedName>
        <fullName evidence="3">NUDIX domain-containing protein</fullName>
    </submittedName>
</protein>
<dbReference type="Pfam" id="PF21906">
    <property type="entry name" value="WHD_NrtR"/>
    <property type="match status" value="1"/>
</dbReference>